<dbReference type="EMBL" id="FSRK01000001">
    <property type="protein sequence ID" value="SIN99503.1"/>
    <property type="molecule type" value="Genomic_DNA"/>
</dbReference>
<organism evidence="1 2">
    <name type="scientific">Epilithonimonas zeae</name>
    <dbReference type="NCBI Taxonomy" id="1416779"/>
    <lineage>
        <taxon>Bacteria</taxon>
        <taxon>Pseudomonadati</taxon>
        <taxon>Bacteroidota</taxon>
        <taxon>Flavobacteriia</taxon>
        <taxon>Flavobacteriales</taxon>
        <taxon>Weeksellaceae</taxon>
        <taxon>Chryseobacterium group</taxon>
        <taxon>Epilithonimonas</taxon>
    </lineage>
</organism>
<evidence type="ECO:0000313" key="1">
    <source>
        <dbReference type="EMBL" id="SIN99503.1"/>
    </source>
</evidence>
<dbReference type="STRING" id="1416779.SAMN05444409_1513"/>
<dbReference type="InterPro" id="IPR047729">
    <property type="entry name" value="Sce7726-like"/>
</dbReference>
<evidence type="ECO:0000313" key="2">
    <source>
        <dbReference type="Proteomes" id="UP000185207"/>
    </source>
</evidence>
<protein>
    <recommendedName>
        <fullName evidence="3">Sce7726 family protein</fullName>
    </recommendedName>
</protein>
<dbReference type="RefSeq" id="WP_074234298.1">
    <property type="nucleotide sequence ID" value="NZ_FSRK01000001.1"/>
</dbReference>
<sequence length="291" mass="33980">MKIKSKLCNSEYLLISKLFSSATFNYLATQEEDKIEAIYRTFKSFCDESMDFTLEKAYSEFYKLLSKKYRNEYVFKNIIFRDIILKKHNLKNCVTIPEFIVGKSKADLAVFNGASTVYEIKSEIDTTERLASQLLDYSSYFEFINVVISERHLKKIRHIAGENIGILVLDETNKINIFKESVSNLQNISHKSLFYSLRKNEYLDIIAEVYGCIPIMPNTMIFEYCFDLFKQIELEKAQSLALAALKKRILKQDHINLIKRLPVSLKSITIQQTYNKNKCNNILNNIQKVFI</sequence>
<evidence type="ECO:0008006" key="3">
    <source>
        <dbReference type="Google" id="ProtNLM"/>
    </source>
</evidence>
<keyword evidence="2" id="KW-1185">Reference proteome</keyword>
<proteinExistence type="predicted"/>
<name>A0A1N6FW79_9FLAO</name>
<dbReference type="Proteomes" id="UP000185207">
    <property type="component" value="Unassembled WGS sequence"/>
</dbReference>
<dbReference type="AlphaFoldDB" id="A0A1N6FW79"/>
<dbReference type="OrthoDB" id="128875at2"/>
<gene>
    <name evidence="1" type="ORF">SAMN05444409_1513</name>
</gene>
<reference evidence="2" key="1">
    <citation type="submission" date="2016-11" db="EMBL/GenBank/DDBJ databases">
        <authorList>
            <person name="Varghese N."/>
            <person name="Submissions S."/>
        </authorList>
    </citation>
    <scope>NUCLEOTIDE SEQUENCE [LARGE SCALE GENOMIC DNA]</scope>
    <source>
        <strain evidence="2">DSM 27623</strain>
    </source>
</reference>
<accession>A0A1N6FW79</accession>
<dbReference type="NCBIfam" id="NF033832">
    <property type="entry name" value="sce7726_fam"/>
    <property type="match status" value="1"/>
</dbReference>